<comment type="similarity">
    <text evidence="5">Belongs to the UPF0182 family.</text>
</comment>
<dbReference type="Proteomes" id="UP001183817">
    <property type="component" value="Unassembled WGS sequence"/>
</dbReference>
<evidence type="ECO:0000313" key="7">
    <source>
        <dbReference type="EMBL" id="MDR7360148.1"/>
    </source>
</evidence>
<feature type="transmembrane region" description="Helical" evidence="5">
    <location>
        <begin position="242"/>
        <end position="260"/>
    </location>
</feature>
<feature type="transmembrane region" description="Helical" evidence="5">
    <location>
        <begin position="46"/>
        <end position="66"/>
    </location>
</feature>
<dbReference type="PANTHER" id="PTHR39344">
    <property type="entry name" value="UPF0182 PROTEIN SLL1060"/>
    <property type="match status" value="1"/>
</dbReference>
<feature type="region of interest" description="Disordered" evidence="6">
    <location>
        <begin position="467"/>
        <end position="496"/>
    </location>
</feature>
<keyword evidence="1 5" id="KW-1003">Cell membrane</keyword>
<feature type="transmembrane region" description="Helical" evidence="5">
    <location>
        <begin position="141"/>
        <end position="174"/>
    </location>
</feature>
<feature type="transmembrane region" description="Helical" evidence="5">
    <location>
        <begin position="95"/>
        <end position="116"/>
    </location>
</feature>
<comment type="subcellular location">
    <subcellularLocation>
        <location evidence="5">Cell membrane</location>
        <topology evidence="5">Multi-pass membrane protein</topology>
    </subcellularLocation>
</comment>
<dbReference type="PANTHER" id="PTHR39344:SF1">
    <property type="entry name" value="UPF0182 PROTEIN SLL1060"/>
    <property type="match status" value="1"/>
</dbReference>
<dbReference type="Pfam" id="PF03699">
    <property type="entry name" value="UPF0182"/>
    <property type="match status" value="1"/>
</dbReference>
<dbReference type="RefSeq" id="WP_264269223.1">
    <property type="nucleotide sequence ID" value="NZ_BAAAWO010000001.1"/>
</dbReference>
<evidence type="ECO:0000256" key="1">
    <source>
        <dbReference type="ARBA" id="ARBA00022475"/>
    </source>
</evidence>
<evidence type="ECO:0000313" key="8">
    <source>
        <dbReference type="Proteomes" id="UP001183817"/>
    </source>
</evidence>
<feature type="transmembrane region" description="Helical" evidence="5">
    <location>
        <begin position="267"/>
        <end position="287"/>
    </location>
</feature>
<keyword evidence="3 5" id="KW-1133">Transmembrane helix</keyword>
<feature type="region of interest" description="Disordered" evidence="6">
    <location>
        <begin position="871"/>
        <end position="898"/>
    </location>
</feature>
<accession>A0ABU2BQW5</accession>
<keyword evidence="4 5" id="KW-0472">Membrane</keyword>
<comment type="caution">
    <text evidence="7">The sequence shown here is derived from an EMBL/GenBank/DDBJ whole genome shotgun (WGS) entry which is preliminary data.</text>
</comment>
<dbReference type="InterPro" id="IPR005372">
    <property type="entry name" value="UPF0182"/>
</dbReference>
<keyword evidence="2 5" id="KW-0812">Transmembrane</keyword>
<name>A0ABU2BQW5_9MICC</name>
<feature type="compositionally biased region" description="Low complexity" evidence="6">
    <location>
        <begin position="951"/>
        <end position="975"/>
    </location>
</feature>
<reference evidence="7 8" key="1">
    <citation type="submission" date="2023-07" db="EMBL/GenBank/DDBJ databases">
        <title>Sequencing the genomes of 1000 actinobacteria strains.</title>
        <authorList>
            <person name="Klenk H.-P."/>
        </authorList>
    </citation>
    <scope>NUCLEOTIDE SEQUENCE [LARGE SCALE GENOMIC DNA]</scope>
    <source>
        <strain evidence="7 8">DSM 20167</strain>
    </source>
</reference>
<comment type="caution">
    <text evidence="5">Lacks conserved residue(s) required for the propagation of feature annotation.</text>
</comment>
<protein>
    <recommendedName>
        <fullName evidence="5">UPF0182 protein J2S64_003839</fullName>
    </recommendedName>
</protein>
<evidence type="ECO:0000256" key="6">
    <source>
        <dbReference type="SAM" id="MobiDB-lite"/>
    </source>
</evidence>
<gene>
    <name evidence="7" type="ORF">J2S64_003839</name>
</gene>
<evidence type="ECO:0000256" key="4">
    <source>
        <dbReference type="ARBA" id="ARBA00023136"/>
    </source>
</evidence>
<keyword evidence="8" id="KW-1185">Reference proteome</keyword>
<evidence type="ECO:0000256" key="2">
    <source>
        <dbReference type="ARBA" id="ARBA00022692"/>
    </source>
</evidence>
<evidence type="ECO:0000256" key="5">
    <source>
        <dbReference type="HAMAP-Rule" id="MF_01600"/>
    </source>
</evidence>
<proteinExistence type="inferred from homology"/>
<feature type="compositionally biased region" description="Polar residues" evidence="6">
    <location>
        <begin position="483"/>
        <end position="492"/>
    </location>
</feature>
<feature type="region of interest" description="Disordered" evidence="6">
    <location>
        <begin position="936"/>
        <end position="975"/>
    </location>
</feature>
<organism evidence="7 8">
    <name type="scientific">Paeniglutamicibacter sulfureus</name>
    <dbReference type="NCBI Taxonomy" id="43666"/>
    <lineage>
        <taxon>Bacteria</taxon>
        <taxon>Bacillati</taxon>
        <taxon>Actinomycetota</taxon>
        <taxon>Actinomycetes</taxon>
        <taxon>Micrococcales</taxon>
        <taxon>Micrococcaceae</taxon>
        <taxon>Paeniglutamicibacter</taxon>
    </lineage>
</organism>
<feature type="transmembrane region" description="Helical" evidence="5">
    <location>
        <begin position="195"/>
        <end position="212"/>
    </location>
</feature>
<dbReference type="EMBL" id="JAVDYI010000001">
    <property type="protein sequence ID" value="MDR7360148.1"/>
    <property type="molecule type" value="Genomic_DNA"/>
</dbReference>
<evidence type="ECO:0000256" key="3">
    <source>
        <dbReference type="ARBA" id="ARBA00022989"/>
    </source>
</evidence>
<sequence>MPTIIVIGILVAVFVFVSSVYADVLWYNQLGFERVFWTEYLSKAAIFIVAFLLMAFAIWISLRLAYRSRPVYAPDGQRQDAMSKYQSQLEPMRRLLMIGVPVVIGVFAATAVTSQWQEVLLFFNQVDFNEADPQFGMDLSFYMFSLPFIGLLNGYLISVVLIAGIAGLLTHYLYGGIRVEERGGIVIGKPARIHIAVFAVGFLLLQAVNFWVDRYSTLLSQNGRVAGALYTDVHAVIPTKTILAIAAVLVAITFIVAAIMGRWRLPIIGTAMLLVTVIIAGGIYPFIVQQYQVIPSEKTLEREFIQKNIDMTRKAYGLDSVDETDYDVELNPQKNALAQDRATTTNIRLLDPNLVSAAFDQLQQFRTYYKFTPTLNVDRYEIDGTVEDTVIGVREVNVDPTDTWVNQHITYTHGYGLVAAFGNRVAAGGRPDFMLSGIPTQGVLASDETYEPRIYFGEMSPDYSIVGGPDDWEPRELDRPASGSGSQDTRNTFDGDGGPAVGNFFNRLVYSLKFASTDLLLSDAINSDSQILYDRNPKQRVEKVAPYLTVDSNAYPAIVDGRVQWIVDAYTTSKNYPYSKQQALDSAVTDSLTGGTRAVSQTGQINYIRNSVKATVDAYDGSVTLYAWEPEEPLLQAWQKVFPTNIKSYKDMSAELMSHVRYPEDLFKVQRELLATYHVTDPGGFYDANDAWSVPSDPTQSNASIKQPPYYLSLRMPGQDKEAFSLTSTFIPQTASGGQQRNVLFGFLSAEADAGTEAGVKAEGYGKLRLLAIPRELSVPGPGQAQQNFDSNATVSQALNLLRQGASEVKNGNLLSLPVGGGILYVQPVYVQSSGQTSYPTLRKVLVAFGDRVGFADTLGEALDQVFEGTSGAVTSENGDGEGNGEEPGTPPATQTAEQQLSAALQAANAAITAGQAALAEGDFAKYGEEQAKLQDALERATEAQDALTGAAAPTDAPATDAPAPEAPASETPAP</sequence>
<dbReference type="HAMAP" id="MF_01600">
    <property type="entry name" value="UPF0182"/>
    <property type="match status" value="1"/>
</dbReference>